<gene>
    <name evidence="2" type="ORF">S06H3_64107</name>
</gene>
<organism evidence="2">
    <name type="scientific">marine sediment metagenome</name>
    <dbReference type="NCBI Taxonomy" id="412755"/>
    <lineage>
        <taxon>unclassified sequences</taxon>
        <taxon>metagenomes</taxon>
        <taxon>ecological metagenomes</taxon>
    </lineage>
</organism>
<reference evidence="2" key="1">
    <citation type="journal article" date="2014" name="Front. Microbiol.">
        <title>High frequency of phylogenetically diverse reductive dehalogenase-homologous genes in deep subseafloor sedimentary metagenomes.</title>
        <authorList>
            <person name="Kawai M."/>
            <person name="Futagami T."/>
            <person name="Toyoda A."/>
            <person name="Takaki Y."/>
            <person name="Nishi S."/>
            <person name="Hori S."/>
            <person name="Arai W."/>
            <person name="Tsubouchi T."/>
            <person name="Morono Y."/>
            <person name="Uchiyama I."/>
            <person name="Ito T."/>
            <person name="Fujiyama A."/>
            <person name="Inagaki F."/>
            <person name="Takami H."/>
        </authorList>
    </citation>
    <scope>NUCLEOTIDE SEQUENCE</scope>
    <source>
        <strain evidence="2">Expedition CK06-06</strain>
    </source>
</reference>
<feature type="region of interest" description="Disordered" evidence="1">
    <location>
        <begin position="104"/>
        <end position="125"/>
    </location>
</feature>
<dbReference type="AlphaFoldDB" id="X1P318"/>
<sequence>DTVIHHPLPLHSRKSSNITSDYLHPERWIPRDIYRFYIESNEEQPGINSNLIAYTGVLLDQENAWAGFTEPWVTCGVYNFHQEFQVINFNYWTWVRAALDDKHEPDGSFSKFDFSESEEEEDDEL</sequence>
<feature type="non-terminal residue" evidence="2">
    <location>
        <position position="1"/>
    </location>
</feature>
<comment type="caution">
    <text evidence="2">The sequence shown here is derived from an EMBL/GenBank/DDBJ whole genome shotgun (WGS) entry which is preliminary data.</text>
</comment>
<feature type="non-terminal residue" evidence="2">
    <location>
        <position position="125"/>
    </location>
</feature>
<accession>X1P318</accession>
<dbReference type="EMBL" id="BARV01042712">
    <property type="protein sequence ID" value="GAI50258.1"/>
    <property type="molecule type" value="Genomic_DNA"/>
</dbReference>
<evidence type="ECO:0000256" key="1">
    <source>
        <dbReference type="SAM" id="MobiDB-lite"/>
    </source>
</evidence>
<protein>
    <submittedName>
        <fullName evidence="2">Uncharacterized protein</fullName>
    </submittedName>
</protein>
<name>X1P318_9ZZZZ</name>
<proteinExistence type="predicted"/>
<feature type="compositionally biased region" description="Acidic residues" evidence="1">
    <location>
        <begin position="115"/>
        <end position="125"/>
    </location>
</feature>
<evidence type="ECO:0000313" key="2">
    <source>
        <dbReference type="EMBL" id="GAI50258.1"/>
    </source>
</evidence>